<dbReference type="EMBL" id="QRGA01000005">
    <property type="protein sequence ID" value="RDU99215.1"/>
    <property type="molecule type" value="Genomic_DNA"/>
</dbReference>
<evidence type="ECO:0000313" key="3">
    <source>
        <dbReference type="Proteomes" id="UP000256838"/>
    </source>
</evidence>
<sequence length="143" mass="16438">MLTRKKPLQRTAFAPRQGASSLLRTTPLRNTPFKRKARKKRAWHDKKMLDVCRGQICYLRVPGTCPCREPEETIVPCHSNFSEHGKGGARKADDKYTVPGCFWCHAWFDTGGAPLEQKREVFDIAYSRWSRIRDAVEMEIADA</sequence>
<keyword evidence="3" id="KW-1185">Reference proteome</keyword>
<evidence type="ECO:0000313" key="2">
    <source>
        <dbReference type="EMBL" id="RDU99215.1"/>
    </source>
</evidence>
<reference evidence="2 3" key="1">
    <citation type="submission" date="2018-08" db="EMBL/GenBank/DDBJ databases">
        <title>Paraburkholderia sp. DHOM06 isolated from forest soil.</title>
        <authorList>
            <person name="Gao Z.-H."/>
            <person name="Qiu L.-H."/>
        </authorList>
    </citation>
    <scope>NUCLEOTIDE SEQUENCE [LARGE SCALE GENOMIC DNA]</scope>
    <source>
        <strain evidence="2 3">DHOM06</strain>
    </source>
</reference>
<dbReference type="RefSeq" id="WP_115533188.1">
    <property type="nucleotide sequence ID" value="NZ_QRGA01000005.1"/>
</dbReference>
<organism evidence="2 3">
    <name type="scientific">Trinickia dinghuensis</name>
    <dbReference type="NCBI Taxonomy" id="2291023"/>
    <lineage>
        <taxon>Bacteria</taxon>
        <taxon>Pseudomonadati</taxon>
        <taxon>Pseudomonadota</taxon>
        <taxon>Betaproteobacteria</taxon>
        <taxon>Burkholderiales</taxon>
        <taxon>Burkholderiaceae</taxon>
        <taxon>Trinickia</taxon>
    </lineage>
</organism>
<name>A0A3D8K2W1_9BURK</name>
<gene>
    <name evidence="2" type="ORF">DWV00_08810</name>
</gene>
<accession>A0A3D8K2W1</accession>
<protein>
    <submittedName>
        <fullName evidence="2">DUF1364 family protein</fullName>
    </submittedName>
</protein>
<dbReference type="AlphaFoldDB" id="A0A3D8K2W1"/>
<feature type="region of interest" description="Disordered" evidence="1">
    <location>
        <begin position="1"/>
        <end position="39"/>
    </location>
</feature>
<dbReference type="Proteomes" id="UP000256838">
    <property type="component" value="Unassembled WGS sequence"/>
</dbReference>
<evidence type="ECO:0000256" key="1">
    <source>
        <dbReference type="SAM" id="MobiDB-lite"/>
    </source>
</evidence>
<dbReference type="Gene3D" id="3.30.50.20">
    <property type="entry name" value="prophage-derive protein ybcO"/>
    <property type="match status" value="1"/>
</dbReference>
<comment type="caution">
    <text evidence="2">The sequence shown here is derived from an EMBL/GenBank/DDBJ whole genome shotgun (WGS) entry which is preliminary data.</text>
</comment>
<feature type="compositionally biased region" description="Polar residues" evidence="1">
    <location>
        <begin position="18"/>
        <end position="29"/>
    </location>
</feature>
<dbReference type="OrthoDB" id="8594085at2"/>
<proteinExistence type="predicted"/>